<gene>
    <name evidence="7" type="ORF">SAMN02745111_01950</name>
</gene>
<dbReference type="GO" id="GO:0006465">
    <property type="term" value="P:signal peptide processing"/>
    <property type="evidence" value="ECO:0007669"/>
    <property type="project" value="UniProtKB-UniRule"/>
</dbReference>
<dbReference type="SUPFAM" id="SSF51306">
    <property type="entry name" value="LexA/Signal peptidase"/>
    <property type="match status" value="1"/>
</dbReference>
<sequence>MKKAFKVLRKALSYIEWTILVVGAIILVYIFFNTLQGKAVNLFGYNVLHVVTGSMEPTISTDEYVFVKETDTKELKKEDIIAYYSEESDVKGLPVIHRIVDVLPDGRFKTKGDANETSDVLPVRGEQVIGKYRGRVGLLNFISSFMDFRKILMLFVIIPMFLASIYEVKSIWKLTKKVRDDSKSDGDKMKENESYEEAVERLKKAAVEEYLKSQSEAKADEEIKDDENAD</sequence>
<comment type="subcellular location">
    <subcellularLocation>
        <location evidence="1">Membrane</location>
    </subcellularLocation>
</comment>
<evidence type="ECO:0000256" key="3">
    <source>
        <dbReference type="ARBA" id="ARBA00022989"/>
    </source>
</evidence>
<dbReference type="InterPro" id="IPR019533">
    <property type="entry name" value="Peptidase_S26"/>
</dbReference>
<dbReference type="InterPro" id="IPR036286">
    <property type="entry name" value="LexA/Signal_pep-like_sf"/>
</dbReference>
<proteinExistence type="predicted"/>
<keyword evidence="8" id="KW-1185">Reference proteome</keyword>
<dbReference type="AlphaFoldDB" id="A0A1T4VY77"/>
<name>A0A1T4VY77_9FIRM</name>
<evidence type="ECO:0000256" key="6">
    <source>
        <dbReference type="SAM" id="Phobius"/>
    </source>
</evidence>
<dbReference type="OrthoDB" id="385000at2"/>
<keyword evidence="4 6" id="KW-0472">Membrane</keyword>
<dbReference type="EC" id="3.4.21.89" evidence="5"/>
<dbReference type="GO" id="GO:0009003">
    <property type="term" value="F:signal peptidase activity"/>
    <property type="evidence" value="ECO:0007669"/>
    <property type="project" value="UniProtKB-EC"/>
</dbReference>
<evidence type="ECO:0000256" key="4">
    <source>
        <dbReference type="ARBA" id="ARBA00023136"/>
    </source>
</evidence>
<dbReference type="Proteomes" id="UP000190814">
    <property type="component" value="Unassembled WGS sequence"/>
</dbReference>
<keyword evidence="2 6" id="KW-0812">Transmembrane</keyword>
<evidence type="ECO:0000256" key="5">
    <source>
        <dbReference type="NCBIfam" id="TIGR02228"/>
    </source>
</evidence>
<dbReference type="CDD" id="cd06530">
    <property type="entry name" value="S26_SPase_I"/>
    <property type="match status" value="1"/>
</dbReference>
<reference evidence="7 8" key="1">
    <citation type="submission" date="2017-02" db="EMBL/GenBank/DDBJ databases">
        <authorList>
            <person name="Peterson S.W."/>
        </authorList>
    </citation>
    <scope>NUCLEOTIDE SEQUENCE [LARGE SCALE GENOMIC DNA]</scope>
    <source>
        <strain evidence="7 8">ATCC 35992</strain>
    </source>
</reference>
<dbReference type="Gene3D" id="2.10.109.10">
    <property type="entry name" value="Umud Fragment, subunit A"/>
    <property type="match status" value="1"/>
</dbReference>
<dbReference type="GO" id="GO:0016020">
    <property type="term" value="C:membrane"/>
    <property type="evidence" value="ECO:0007669"/>
    <property type="project" value="UniProtKB-SubCell"/>
</dbReference>
<dbReference type="RefSeq" id="WP_143405099.1">
    <property type="nucleotide sequence ID" value="NZ_FUXZ01000012.1"/>
</dbReference>
<dbReference type="NCBIfam" id="TIGR02228">
    <property type="entry name" value="sigpep_I_arch"/>
    <property type="match status" value="1"/>
</dbReference>
<protein>
    <recommendedName>
        <fullName evidence="5">Signal peptidase I</fullName>
        <ecNumber evidence="5">3.4.21.89</ecNumber>
    </recommendedName>
</protein>
<evidence type="ECO:0000256" key="1">
    <source>
        <dbReference type="ARBA" id="ARBA00004370"/>
    </source>
</evidence>
<accession>A0A1T4VY77</accession>
<dbReference type="EMBL" id="FUXZ01000012">
    <property type="protein sequence ID" value="SKA69946.1"/>
    <property type="molecule type" value="Genomic_DNA"/>
</dbReference>
<dbReference type="STRING" id="39495.SAMN02745111_01950"/>
<evidence type="ECO:0000313" key="7">
    <source>
        <dbReference type="EMBL" id="SKA69946.1"/>
    </source>
</evidence>
<dbReference type="GO" id="GO:0004252">
    <property type="term" value="F:serine-type endopeptidase activity"/>
    <property type="evidence" value="ECO:0007669"/>
    <property type="project" value="UniProtKB-UniRule"/>
</dbReference>
<evidence type="ECO:0000256" key="2">
    <source>
        <dbReference type="ARBA" id="ARBA00022692"/>
    </source>
</evidence>
<organism evidence="7 8">
    <name type="scientific">Eubacterium uniforme</name>
    <dbReference type="NCBI Taxonomy" id="39495"/>
    <lineage>
        <taxon>Bacteria</taxon>
        <taxon>Bacillati</taxon>
        <taxon>Bacillota</taxon>
        <taxon>Clostridia</taxon>
        <taxon>Eubacteriales</taxon>
        <taxon>Eubacteriaceae</taxon>
        <taxon>Eubacterium</taxon>
    </lineage>
</organism>
<feature type="transmembrane region" description="Helical" evidence="6">
    <location>
        <begin position="12"/>
        <end position="32"/>
    </location>
</feature>
<evidence type="ECO:0000313" key="8">
    <source>
        <dbReference type="Proteomes" id="UP000190814"/>
    </source>
</evidence>
<keyword evidence="3 6" id="KW-1133">Transmembrane helix</keyword>
<feature type="transmembrane region" description="Helical" evidence="6">
    <location>
        <begin position="151"/>
        <end position="168"/>
    </location>
</feature>
<dbReference type="InterPro" id="IPR001733">
    <property type="entry name" value="Peptidase_S26B"/>
</dbReference>